<sequence length="373" mass="42144">MMAWYDAVVSGLSSITDNLFSQYNTRRAQNHAFQLGERAAENAYQRQLDFWNKQNEYNDPTSSYGRLVAGLEANGLNKAMALGSSATPNQAGSLSSVPQNSGVSTAIPQQFPVMQNLIAASMIRRNDAAAAKDEAQVGKTKIETENLTEQQNLIRSQVVLNGIMGDNMKLKNEYQEMVNSVYERTEEATVSQAFTKANQELEILDKYRKENRLLDWQIFSQPDKLQQVRLQNNVLGSQICLNLVTALLRQHQIYLTDQQAEMVKQLGKLYVEQQFTENQRGLHFWRMNQLENLTFNTDVEYNTLRKEWQRMTNEWMDKYKGAVTIVGMVRDLGPLMLGLGQAFGRRSGGGFSSPGGSISPDGMFPDFGNLMTY</sequence>
<accession>A0A8F5MIS3</accession>
<organism evidence="1">
    <name type="scientific">Microvirus mar14</name>
    <dbReference type="NCBI Taxonomy" id="2851146"/>
    <lineage>
        <taxon>Viruses</taxon>
        <taxon>Monodnaviria</taxon>
        <taxon>Sangervirae</taxon>
        <taxon>Phixviricota</taxon>
        <taxon>Malgrandaviricetes</taxon>
        <taxon>Petitvirales</taxon>
        <taxon>Microviridae</taxon>
    </lineage>
</organism>
<proteinExistence type="predicted"/>
<evidence type="ECO:0000313" key="1">
    <source>
        <dbReference type="EMBL" id="QXN75047.1"/>
    </source>
</evidence>
<reference evidence="1" key="1">
    <citation type="submission" date="2021-04" db="EMBL/GenBank/DDBJ databases">
        <title>Genomes of microviruses identified in yellow-bellied marmot fecal samples.</title>
        <authorList>
            <person name="Varsani A."/>
            <person name="Kraberger S."/>
            <person name="Chatterjee A."/>
            <person name="Richet C."/>
            <person name="Fontenele R.S."/>
            <person name="Schmidlin K."/>
            <person name="Blumstein D.T."/>
        </authorList>
    </citation>
    <scope>NUCLEOTIDE SEQUENCE</scope>
    <source>
        <strain evidence="1">Mar14</strain>
    </source>
</reference>
<name>A0A8F5MIS3_9VIRU</name>
<protein>
    <submittedName>
        <fullName evidence="1">DNA pilot protein</fullName>
    </submittedName>
</protein>
<dbReference type="EMBL" id="MZ089760">
    <property type="protein sequence ID" value="QXN75047.1"/>
    <property type="molecule type" value="Genomic_DNA"/>
</dbReference>